<evidence type="ECO:0000313" key="3">
    <source>
        <dbReference type="EMBL" id="OLU44383.1"/>
    </source>
</evidence>
<dbReference type="GO" id="GO:0051536">
    <property type="term" value="F:iron-sulfur cluster binding"/>
    <property type="evidence" value="ECO:0007669"/>
    <property type="project" value="InterPro"/>
</dbReference>
<evidence type="ECO:0000313" key="4">
    <source>
        <dbReference type="Proteomes" id="UP000186705"/>
    </source>
</evidence>
<dbReference type="InterPro" id="IPR023753">
    <property type="entry name" value="FAD/NAD-binding_dom"/>
</dbReference>
<dbReference type="InterPro" id="IPR028261">
    <property type="entry name" value="DPD_II"/>
</dbReference>
<accession>A0A1U7NK63</accession>
<dbReference type="SUPFAM" id="SSF51971">
    <property type="entry name" value="Nucleotide-binding domain"/>
    <property type="match status" value="1"/>
</dbReference>
<protein>
    <recommendedName>
        <fullName evidence="5">Dihydropyrimidine dehydrogenase</fullName>
    </recommendedName>
</protein>
<feature type="domain" description="FAD/NAD(P)-binding" evidence="1">
    <location>
        <begin position="110"/>
        <end position="390"/>
    </location>
</feature>
<dbReference type="Gene3D" id="3.50.50.60">
    <property type="entry name" value="FAD/NAD(P)-binding domain"/>
    <property type="match status" value="2"/>
</dbReference>
<gene>
    <name evidence="3" type="ORF">BO225_10895</name>
</gene>
<dbReference type="InterPro" id="IPR009051">
    <property type="entry name" value="Helical_ferredxn"/>
</dbReference>
<dbReference type="Pfam" id="PF14691">
    <property type="entry name" value="Fer4_20"/>
    <property type="match status" value="1"/>
</dbReference>
<proteinExistence type="predicted"/>
<dbReference type="PANTHER" id="PTHR42783">
    <property type="entry name" value="GLUTAMATE SYNTHASE [NADPH] SMALL CHAIN"/>
    <property type="match status" value="1"/>
</dbReference>
<reference evidence="3 4" key="1">
    <citation type="submission" date="2016-11" db="EMBL/GenBank/DDBJ databases">
        <title>Description of two novel members of the family Erysipelotrichaceae: Ileibacterium lipovorans gen. nov., sp. nov. and Dubosiella newyorkensis, gen. nov., sp. nov.</title>
        <authorList>
            <person name="Cox L.M."/>
            <person name="Sohn J."/>
            <person name="Tyrrell K.L."/>
            <person name="Citron D.M."/>
            <person name="Lawson P.A."/>
            <person name="Patel N.B."/>
            <person name="Iizumi T."/>
            <person name="Perez-Perez G.I."/>
            <person name="Goldstein E.J."/>
            <person name="Blaser M.J."/>
        </authorList>
    </citation>
    <scope>NUCLEOTIDE SEQUENCE [LARGE SCALE GENOMIC DNA]</scope>
    <source>
        <strain evidence="3 4">NYU-BL-A4</strain>
    </source>
</reference>
<evidence type="ECO:0008006" key="5">
    <source>
        <dbReference type="Google" id="ProtNLM"/>
    </source>
</evidence>
<dbReference type="PRINTS" id="PR00368">
    <property type="entry name" value="FADPNR"/>
</dbReference>
<dbReference type="STRING" id="1862672.BO225_10895"/>
<sequence>MMLHIQDESNRCLQCKIPRCKSGCPISTPIPQAIALFKSGKLQEAAQMLFDNNPLSLICSIVCDHAKQCEGHCVLGIRSNPVEWGSIEHFISDTYLERVVLKTKEPTGKQVAIIGSGPAGMGAAFELRKLGHEVTIYEAQSQIGGMLRYGIPEFRLPKSILDRYEKKMKDAGIHLRLHTAIGSSISISDLKRDGFDAVLIASGLWRASKLNVPGEALPNVCYGIHYLSSPESFEIKNRLAIIGTGNTAIDVARTALHRGVGYVTLYARREQSNADPKEIELAKLEGAEFKTQMQISRITKEGPMFKRVQLDENGQIASIYEEEVFEPADFTIIAASQGPKSKLINTTPGLKGTEKGLLQVDEEGATSVDGIFGAGDVVYGGRTVVEAVANAKKVVLAIDAYLEKKESF</sequence>
<dbReference type="SUPFAM" id="SSF46548">
    <property type="entry name" value="alpha-helical ferredoxin"/>
    <property type="match status" value="1"/>
</dbReference>
<organism evidence="3 4">
    <name type="scientific">Dubosiella newyorkensis</name>
    <dbReference type="NCBI Taxonomy" id="1862672"/>
    <lineage>
        <taxon>Bacteria</taxon>
        <taxon>Bacillati</taxon>
        <taxon>Bacillota</taxon>
        <taxon>Erysipelotrichia</taxon>
        <taxon>Erysipelotrichales</taxon>
        <taxon>Erysipelotrichaceae</taxon>
        <taxon>Dubosiella</taxon>
    </lineage>
</organism>
<comment type="caution">
    <text evidence="3">The sequence shown here is derived from an EMBL/GenBank/DDBJ whole genome shotgun (WGS) entry which is preliminary data.</text>
</comment>
<dbReference type="PANTHER" id="PTHR42783:SF3">
    <property type="entry name" value="GLUTAMATE SYNTHASE [NADPH] SMALL CHAIN-RELATED"/>
    <property type="match status" value="1"/>
</dbReference>
<dbReference type="AlphaFoldDB" id="A0A1U7NK63"/>
<dbReference type="InterPro" id="IPR036188">
    <property type="entry name" value="FAD/NAD-bd_sf"/>
</dbReference>
<keyword evidence="4" id="KW-1185">Reference proteome</keyword>
<feature type="domain" description="Dihydroprymidine dehydrogenase" evidence="2">
    <location>
        <begin position="5"/>
        <end position="97"/>
    </location>
</feature>
<dbReference type="EMBL" id="MPKA01000113">
    <property type="protein sequence ID" value="OLU44383.1"/>
    <property type="molecule type" value="Genomic_DNA"/>
</dbReference>
<evidence type="ECO:0000259" key="1">
    <source>
        <dbReference type="Pfam" id="PF07992"/>
    </source>
</evidence>
<evidence type="ECO:0000259" key="2">
    <source>
        <dbReference type="Pfam" id="PF14691"/>
    </source>
</evidence>
<dbReference type="Proteomes" id="UP000186705">
    <property type="component" value="Unassembled WGS sequence"/>
</dbReference>
<dbReference type="OrthoDB" id="9803192at2"/>
<dbReference type="Pfam" id="PF07992">
    <property type="entry name" value="Pyr_redox_2"/>
    <property type="match status" value="1"/>
</dbReference>
<dbReference type="Gene3D" id="1.10.1060.10">
    <property type="entry name" value="Alpha-helical ferredoxin"/>
    <property type="match status" value="1"/>
</dbReference>
<name>A0A1U7NK63_9FIRM</name>
<dbReference type="PRINTS" id="PR00469">
    <property type="entry name" value="PNDRDTASEII"/>
</dbReference>
<dbReference type="GO" id="GO:0016491">
    <property type="term" value="F:oxidoreductase activity"/>
    <property type="evidence" value="ECO:0007669"/>
    <property type="project" value="InterPro"/>
</dbReference>